<keyword evidence="1" id="KW-0805">Transcription regulation</keyword>
<dbReference type="GO" id="GO:0043565">
    <property type="term" value="F:sequence-specific DNA binding"/>
    <property type="evidence" value="ECO:0007669"/>
    <property type="project" value="InterPro"/>
</dbReference>
<dbReference type="RefSeq" id="WP_169278040.1">
    <property type="nucleotide sequence ID" value="NZ_CP051680.1"/>
</dbReference>
<dbReference type="PANTHER" id="PTHR46796">
    <property type="entry name" value="HTH-TYPE TRANSCRIPTIONAL ACTIVATOR RHAS-RELATED"/>
    <property type="match status" value="1"/>
</dbReference>
<keyword evidence="2" id="KW-0238">DNA-binding</keyword>
<organism evidence="5 6">
    <name type="scientific">Cohnella herbarum</name>
    <dbReference type="NCBI Taxonomy" id="2728023"/>
    <lineage>
        <taxon>Bacteria</taxon>
        <taxon>Bacillati</taxon>
        <taxon>Bacillota</taxon>
        <taxon>Bacilli</taxon>
        <taxon>Bacillales</taxon>
        <taxon>Paenibacillaceae</taxon>
        <taxon>Cohnella</taxon>
    </lineage>
</organism>
<evidence type="ECO:0000313" key="5">
    <source>
        <dbReference type="EMBL" id="QJD81734.1"/>
    </source>
</evidence>
<evidence type="ECO:0000256" key="3">
    <source>
        <dbReference type="ARBA" id="ARBA00023163"/>
    </source>
</evidence>
<evidence type="ECO:0000313" key="6">
    <source>
        <dbReference type="Proteomes" id="UP000502248"/>
    </source>
</evidence>
<dbReference type="InterPro" id="IPR018060">
    <property type="entry name" value="HTH_AraC"/>
</dbReference>
<dbReference type="AlphaFoldDB" id="A0A7Z2VF35"/>
<evidence type="ECO:0000256" key="1">
    <source>
        <dbReference type="ARBA" id="ARBA00023015"/>
    </source>
</evidence>
<accession>A0A7Z2VF35</accession>
<dbReference type="PRINTS" id="PR00032">
    <property type="entry name" value="HTHARAC"/>
</dbReference>
<dbReference type="InterPro" id="IPR018062">
    <property type="entry name" value="HTH_AraC-typ_CS"/>
</dbReference>
<dbReference type="Gene3D" id="1.10.10.60">
    <property type="entry name" value="Homeodomain-like"/>
    <property type="match status" value="2"/>
</dbReference>
<dbReference type="InterPro" id="IPR020449">
    <property type="entry name" value="Tscrpt_reg_AraC-type_HTH"/>
</dbReference>
<name>A0A7Z2VF35_9BACL</name>
<dbReference type="GO" id="GO:0003700">
    <property type="term" value="F:DNA-binding transcription factor activity"/>
    <property type="evidence" value="ECO:0007669"/>
    <property type="project" value="InterPro"/>
</dbReference>
<keyword evidence="6" id="KW-1185">Reference proteome</keyword>
<protein>
    <submittedName>
        <fullName evidence="5">Helix-turn-helix transcriptional regulator</fullName>
    </submittedName>
</protein>
<dbReference type="KEGG" id="cheb:HH215_00075"/>
<sequence>MKPHVLHWPRVIGTKPLHRIVLSLDERYVLTSFDKTPGIGDCARALLLNPQATSYYWLLSAAKMEEIGDILFRLTREVTERAVYYEAAMFHLLAELFVTLAREHQPGLPDADEPDNLTFHLAERVLRYLAAHYAESIEVSRLHERFNVSRTHMYDHFKQSTGHSLNRYLTLYRINQAKRLLMDTPISVTEIASSVGFGDLSHFFHTFKSETGLTPNEFRKQIK</sequence>
<gene>
    <name evidence="5" type="ORF">HH215_00075</name>
</gene>
<evidence type="ECO:0000256" key="2">
    <source>
        <dbReference type="ARBA" id="ARBA00023125"/>
    </source>
</evidence>
<evidence type="ECO:0000259" key="4">
    <source>
        <dbReference type="PROSITE" id="PS01124"/>
    </source>
</evidence>
<dbReference type="InterPro" id="IPR009057">
    <property type="entry name" value="Homeodomain-like_sf"/>
</dbReference>
<dbReference type="Pfam" id="PF12833">
    <property type="entry name" value="HTH_18"/>
    <property type="match status" value="1"/>
</dbReference>
<dbReference type="Proteomes" id="UP000502248">
    <property type="component" value="Chromosome"/>
</dbReference>
<dbReference type="PROSITE" id="PS00041">
    <property type="entry name" value="HTH_ARAC_FAMILY_1"/>
    <property type="match status" value="1"/>
</dbReference>
<feature type="domain" description="HTH araC/xylS-type" evidence="4">
    <location>
        <begin position="123"/>
        <end position="221"/>
    </location>
</feature>
<dbReference type="SUPFAM" id="SSF46689">
    <property type="entry name" value="Homeodomain-like"/>
    <property type="match status" value="2"/>
</dbReference>
<dbReference type="PROSITE" id="PS01124">
    <property type="entry name" value="HTH_ARAC_FAMILY_2"/>
    <property type="match status" value="1"/>
</dbReference>
<reference evidence="5 6" key="1">
    <citation type="submission" date="2020-04" db="EMBL/GenBank/DDBJ databases">
        <title>Genome sequencing of novel species.</title>
        <authorList>
            <person name="Heo J."/>
            <person name="Kim S.-J."/>
            <person name="Kim J.-S."/>
            <person name="Hong S.-B."/>
            <person name="Kwon S.-W."/>
        </authorList>
    </citation>
    <scope>NUCLEOTIDE SEQUENCE [LARGE SCALE GENOMIC DNA]</scope>
    <source>
        <strain evidence="5 6">MFER-1</strain>
    </source>
</reference>
<proteinExistence type="predicted"/>
<dbReference type="SMART" id="SM00342">
    <property type="entry name" value="HTH_ARAC"/>
    <property type="match status" value="1"/>
</dbReference>
<dbReference type="InterPro" id="IPR050204">
    <property type="entry name" value="AraC_XylS_family_regulators"/>
</dbReference>
<dbReference type="PANTHER" id="PTHR46796:SF7">
    <property type="entry name" value="ARAC FAMILY TRANSCRIPTIONAL REGULATOR"/>
    <property type="match status" value="1"/>
</dbReference>
<keyword evidence="3" id="KW-0804">Transcription</keyword>
<dbReference type="EMBL" id="CP051680">
    <property type="protein sequence ID" value="QJD81734.1"/>
    <property type="molecule type" value="Genomic_DNA"/>
</dbReference>